<sequence length="203" mass="22563">MSLTDNGPTQVPADTIHKAHGVLLCQRSLKYLLKASSEQPLFRSSQPHKAIRSFIQCHIFSTHTIYCENQATLILSNNEDPGRAGAIEASVDLLLMTANMSANRQVSGGYKQEPAMHPVDKAGYILFHHDRGSPAHRGQGRGGQTRQLRQRHSCQTPKNRREEKRRDVAAHSIRSLDIISMLSGIACTSHTVLREPQTAIKPR</sequence>
<dbReference type="KEGG" id="fpu:FPSE_07718"/>
<comment type="caution">
    <text evidence="2">The sequence shown here is derived from an EMBL/GenBank/DDBJ whole genome shotgun (WGS) entry which is preliminary data.</text>
</comment>
<evidence type="ECO:0000313" key="3">
    <source>
        <dbReference type="Proteomes" id="UP000007978"/>
    </source>
</evidence>
<dbReference type="HOGENOM" id="CLU_1349000_0_0_1"/>
<organism evidence="2 3">
    <name type="scientific">Fusarium pseudograminearum (strain CS3096)</name>
    <name type="common">Wheat and barley crown-rot fungus</name>
    <dbReference type="NCBI Taxonomy" id="1028729"/>
    <lineage>
        <taxon>Eukaryota</taxon>
        <taxon>Fungi</taxon>
        <taxon>Dikarya</taxon>
        <taxon>Ascomycota</taxon>
        <taxon>Pezizomycotina</taxon>
        <taxon>Sordariomycetes</taxon>
        <taxon>Hypocreomycetidae</taxon>
        <taxon>Hypocreales</taxon>
        <taxon>Nectriaceae</taxon>
        <taxon>Fusarium</taxon>
    </lineage>
</organism>
<keyword evidence="3" id="KW-1185">Reference proteome</keyword>
<feature type="compositionally biased region" description="Basic and acidic residues" evidence="1">
    <location>
        <begin position="159"/>
        <end position="168"/>
    </location>
</feature>
<reference evidence="2 3" key="1">
    <citation type="journal article" date="2012" name="PLoS Pathog.">
        <title>Comparative pathogenomics reveals horizontally acquired novel virulence genes in fungi infecting cereal hosts.</title>
        <authorList>
            <person name="Gardiner D.M."/>
            <person name="McDonald M.C."/>
            <person name="Covarelli L."/>
            <person name="Solomon P.S."/>
            <person name="Rusu A.G."/>
            <person name="Marshall M."/>
            <person name="Kazan K."/>
            <person name="Chakraborty S."/>
            <person name="McDonald B.A."/>
            <person name="Manners J.M."/>
        </authorList>
    </citation>
    <scope>NUCLEOTIDE SEQUENCE [LARGE SCALE GENOMIC DNA]</scope>
    <source>
        <strain evidence="2 3">CS3096</strain>
    </source>
</reference>
<gene>
    <name evidence="2" type="ORF">FPSE_07718</name>
</gene>
<dbReference type="OrthoDB" id="10595478at2759"/>
<protein>
    <submittedName>
        <fullName evidence="2">Uncharacterized protein</fullName>
    </submittedName>
</protein>
<proteinExistence type="predicted"/>
<evidence type="ECO:0000313" key="2">
    <source>
        <dbReference type="EMBL" id="EKJ72093.1"/>
    </source>
</evidence>
<dbReference type="AlphaFoldDB" id="K3VGK9"/>
<feature type="region of interest" description="Disordered" evidence="1">
    <location>
        <begin position="129"/>
        <end position="168"/>
    </location>
</feature>
<accession>K3VGK9</accession>
<dbReference type="EMBL" id="AFNW01000246">
    <property type="protein sequence ID" value="EKJ72093.1"/>
    <property type="molecule type" value="Genomic_DNA"/>
</dbReference>
<evidence type="ECO:0000256" key="1">
    <source>
        <dbReference type="SAM" id="MobiDB-lite"/>
    </source>
</evidence>
<dbReference type="RefSeq" id="XP_009259111.1">
    <property type="nucleotide sequence ID" value="XM_009260836.1"/>
</dbReference>
<dbReference type="GeneID" id="20366336"/>
<name>K3VGK9_FUSPC</name>
<dbReference type="Proteomes" id="UP000007978">
    <property type="component" value="Chromosome 2"/>
</dbReference>